<dbReference type="AlphaFoldDB" id="A0A2U2D6U8"/>
<organism evidence="1 2">
    <name type="scientific">Pseudomonas prosekii</name>
    <dbReference type="NCBI Taxonomy" id="1148509"/>
    <lineage>
        <taxon>Bacteria</taxon>
        <taxon>Pseudomonadati</taxon>
        <taxon>Pseudomonadota</taxon>
        <taxon>Gammaproteobacteria</taxon>
        <taxon>Pseudomonadales</taxon>
        <taxon>Pseudomonadaceae</taxon>
        <taxon>Pseudomonas</taxon>
    </lineage>
</organism>
<evidence type="ECO:0000313" key="1">
    <source>
        <dbReference type="EMBL" id="PWE43700.1"/>
    </source>
</evidence>
<reference evidence="1 2" key="1">
    <citation type="submission" date="2018-05" db="EMBL/GenBank/DDBJ databases">
        <title>Genome sequences of two Antarctic strains of Pseudomonas prosekii: insights into adaptation to extreme conditions.</title>
        <authorList>
            <person name="Snopkova K."/>
            <person name="Dufkova K."/>
            <person name="Cejkova D."/>
            <person name="Sedlacek I."/>
            <person name="Smajs D."/>
        </authorList>
    </citation>
    <scope>NUCLEOTIDE SEQUENCE [LARGE SCALE GENOMIC DNA]</scope>
    <source>
        <strain evidence="1 2">P2673</strain>
    </source>
</reference>
<proteinExistence type="predicted"/>
<dbReference type="EMBL" id="QFAW01000019">
    <property type="protein sequence ID" value="PWE43700.1"/>
    <property type="molecule type" value="Genomic_DNA"/>
</dbReference>
<protein>
    <submittedName>
        <fullName evidence="1">Uncharacterized protein</fullName>
    </submittedName>
</protein>
<name>A0A2U2D6U8_9PSED</name>
<evidence type="ECO:0000313" key="2">
    <source>
        <dbReference type="Proteomes" id="UP000245056"/>
    </source>
</evidence>
<accession>A0A2U2D6U8</accession>
<comment type="caution">
    <text evidence="1">The sequence shown here is derived from an EMBL/GenBank/DDBJ whole genome shotgun (WGS) entry which is preliminary data.</text>
</comment>
<dbReference type="Proteomes" id="UP000245056">
    <property type="component" value="Unassembled WGS sequence"/>
</dbReference>
<sequence length="96" mass="10552">MARCALIYDANVVHSRGTFSIDGLTYGIIDGVEFDGEKRLTNHICKAWLDAPGIGIVDSQGCEYMILSIDEKSETITDDVHHLFALAFLHSPEVAI</sequence>
<gene>
    <name evidence="1" type="ORF">C9I49_15465</name>
</gene>